<dbReference type="Proteomes" id="UP000017746">
    <property type="component" value="Chromosome"/>
</dbReference>
<feature type="signal peptide" evidence="2">
    <location>
        <begin position="1"/>
        <end position="25"/>
    </location>
</feature>
<feature type="chain" id="PRO_5004665908" description="Tat pathway signal sequence domain protein" evidence="2">
    <location>
        <begin position="26"/>
        <end position="236"/>
    </location>
</feature>
<keyword evidence="2" id="KW-0732">Signal</keyword>
<keyword evidence="4" id="KW-1185">Reference proteome</keyword>
<evidence type="ECO:0000313" key="4">
    <source>
        <dbReference type="Proteomes" id="UP000017746"/>
    </source>
</evidence>
<dbReference type="eggNOG" id="COG3733">
    <property type="taxonomic scope" value="Bacteria"/>
</dbReference>
<dbReference type="RefSeq" id="WP_023362475.1">
    <property type="nucleotide sequence ID" value="NC_022657.1"/>
</dbReference>
<evidence type="ECO:0008006" key="5">
    <source>
        <dbReference type="Google" id="ProtNLM"/>
    </source>
</evidence>
<sequence length="236" mass="24403">MSWGLGISTVTALAAFGVASWQANAAPPSPGGPGVAAEQPRVSDPSPAPEQATGTGSDALTTDEVGRARAVALAPLTGGTEDVTGAAGPEYLSAELVTDGAQRRADVYYYDYRAEKLIKQVVDLGTGKVTGSYAAAGMQPPAADREVGTALDLVLASPHAAELRDGYARATGRTYSGKDDIVVTAHVYKARPADTAVRNCGKHRCLQLIVQAADGPFIDLNQIIIDLSGRTVARLK</sequence>
<protein>
    <recommendedName>
        <fullName evidence="5">Tat pathway signal sequence domain protein</fullName>
    </recommendedName>
</protein>
<feature type="region of interest" description="Disordered" evidence="1">
    <location>
        <begin position="24"/>
        <end position="63"/>
    </location>
</feature>
<dbReference type="STRING" id="1246995.AFR_19150"/>
<accession>U5VZB8</accession>
<proteinExistence type="predicted"/>
<reference evidence="3 4" key="1">
    <citation type="journal article" date="2014" name="J. Biotechnol.">
        <title>Complete genome sequence of the actinobacterium Actinoplanes friuliensis HAG 010964, producer of the lipopeptide antibiotic friulimycin.</title>
        <authorList>
            <person name="Ruckert C."/>
            <person name="Szczepanowski R."/>
            <person name="Albersmeier A."/>
            <person name="Goesmann A."/>
            <person name="Fischer N."/>
            <person name="Steinkamper A."/>
            <person name="Puhler A."/>
            <person name="Biener R."/>
            <person name="Schwartz D."/>
            <person name="Kalinowski J."/>
        </authorList>
    </citation>
    <scope>NUCLEOTIDE SEQUENCE [LARGE SCALE GENOMIC DNA]</scope>
    <source>
        <strain evidence="3 4">DSM 7358</strain>
    </source>
</reference>
<evidence type="ECO:0000256" key="2">
    <source>
        <dbReference type="SAM" id="SignalP"/>
    </source>
</evidence>
<dbReference type="AlphaFoldDB" id="U5VZB8"/>
<dbReference type="HOGENOM" id="CLU_092077_0_0_11"/>
<evidence type="ECO:0000256" key="1">
    <source>
        <dbReference type="SAM" id="MobiDB-lite"/>
    </source>
</evidence>
<evidence type="ECO:0000313" key="3">
    <source>
        <dbReference type="EMBL" id="AGZ42102.1"/>
    </source>
</evidence>
<organism evidence="3 4">
    <name type="scientific">Actinoplanes friuliensis DSM 7358</name>
    <dbReference type="NCBI Taxonomy" id="1246995"/>
    <lineage>
        <taxon>Bacteria</taxon>
        <taxon>Bacillati</taxon>
        <taxon>Actinomycetota</taxon>
        <taxon>Actinomycetes</taxon>
        <taxon>Micromonosporales</taxon>
        <taxon>Micromonosporaceae</taxon>
        <taxon>Actinoplanes</taxon>
    </lineage>
</organism>
<dbReference type="PATRIC" id="fig|1246995.3.peg.3889"/>
<dbReference type="EMBL" id="CP006272">
    <property type="protein sequence ID" value="AGZ42102.1"/>
    <property type="molecule type" value="Genomic_DNA"/>
</dbReference>
<name>U5VZB8_9ACTN</name>
<gene>
    <name evidence="3" type="ORF">AFR_19150</name>
</gene>
<dbReference type="KEGG" id="afs:AFR_19150"/>